<organism evidence="4 5">
    <name type="scientific">Weissella coleopterorum</name>
    <dbReference type="NCBI Taxonomy" id="2714949"/>
    <lineage>
        <taxon>Bacteria</taxon>
        <taxon>Bacillati</taxon>
        <taxon>Bacillota</taxon>
        <taxon>Bacilli</taxon>
        <taxon>Lactobacillales</taxon>
        <taxon>Lactobacillaceae</taxon>
        <taxon>Weissella</taxon>
    </lineage>
</organism>
<dbReference type="Gene3D" id="3.40.50.150">
    <property type="entry name" value="Vaccinia Virus protein VP39"/>
    <property type="match status" value="1"/>
</dbReference>
<reference evidence="4 5" key="1">
    <citation type="submission" date="2020-03" db="EMBL/GenBank/DDBJ databases">
        <title>Weissella sp. nov., isolated from Cybister lewisianus.</title>
        <authorList>
            <person name="Hyun D.-W."/>
            <person name="Bae J.-W."/>
        </authorList>
    </citation>
    <scope>NUCLEOTIDE SEQUENCE [LARGE SCALE GENOMIC DNA]</scope>
    <source>
        <strain evidence="4 5">HDW19</strain>
    </source>
</reference>
<dbReference type="RefSeq" id="WP_166011162.1">
    <property type="nucleotide sequence ID" value="NZ_CP049888.1"/>
</dbReference>
<evidence type="ECO:0000256" key="1">
    <source>
        <dbReference type="ARBA" id="ARBA00022603"/>
    </source>
</evidence>
<dbReference type="Gene3D" id="2.20.25.110">
    <property type="entry name" value="S-adenosyl-L-methionine-dependent methyltransferases"/>
    <property type="match status" value="1"/>
</dbReference>
<keyword evidence="2 4" id="KW-0808">Transferase</keyword>
<dbReference type="InterPro" id="IPR041698">
    <property type="entry name" value="Methyltransf_25"/>
</dbReference>
<dbReference type="Proteomes" id="UP000500741">
    <property type="component" value="Chromosome"/>
</dbReference>
<sequence length="250" mass="28588">MANYQTFAKLYDELFDDAAYDDWFQYAQKNIQNPQGEILELAGGAGRLAIQLVQSGHQVTVFDLSAEMLTLAQEHANAAGVDLPLVQGDMREWSDYSKQFQTITSFADSFNYLGSLVETKMAFEQVAAHLKPGGQFLFDVISPYQTDEYYPGYMYNFHDDETAFLWNSYGVEGEAHTVEHELIFFVYDKQIDGYKQLTEIHTEKTYELKSYIQTLEQAGFENIKVTGDFGRQDVPDAKTPRWFFSANKKG</sequence>
<evidence type="ECO:0000256" key="2">
    <source>
        <dbReference type="ARBA" id="ARBA00022679"/>
    </source>
</evidence>
<name>A0A6G8B117_9LACO</name>
<accession>A0A6G8B117</accession>
<evidence type="ECO:0000259" key="3">
    <source>
        <dbReference type="Pfam" id="PF13649"/>
    </source>
</evidence>
<dbReference type="AlphaFoldDB" id="A0A6G8B117"/>
<evidence type="ECO:0000313" key="5">
    <source>
        <dbReference type="Proteomes" id="UP000500741"/>
    </source>
</evidence>
<proteinExistence type="predicted"/>
<evidence type="ECO:0000313" key="4">
    <source>
        <dbReference type="EMBL" id="QIL51004.1"/>
    </source>
</evidence>
<protein>
    <submittedName>
        <fullName evidence="4">Class I SAM-dependent methyltransferase</fullName>
    </submittedName>
</protein>
<gene>
    <name evidence="4" type="ORF">G7084_06650</name>
</gene>
<dbReference type="Pfam" id="PF13649">
    <property type="entry name" value="Methyltransf_25"/>
    <property type="match status" value="1"/>
</dbReference>
<dbReference type="GO" id="GO:0032259">
    <property type="term" value="P:methylation"/>
    <property type="evidence" value="ECO:0007669"/>
    <property type="project" value="UniProtKB-KW"/>
</dbReference>
<dbReference type="CDD" id="cd02440">
    <property type="entry name" value="AdoMet_MTases"/>
    <property type="match status" value="1"/>
</dbReference>
<dbReference type="GO" id="GO:0008168">
    <property type="term" value="F:methyltransferase activity"/>
    <property type="evidence" value="ECO:0007669"/>
    <property type="project" value="UniProtKB-KW"/>
</dbReference>
<dbReference type="InterPro" id="IPR029063">
    <property type="entry name" value="SAM-dependent_MTases_sf"/>
</dbReference>
<dbReference type="KEGG" id="wco:G7084_06650"/>
<feature type="domain" description="Methyltransferase" evidence="3">
    <location>
        <begin position="38"/>
        <end position="134"/>
    </location>
</feature>
<dbReference type="PANTHER" id="PTHR43861:SF1">
    <property type="entry name" value="TRANS-ACONITATE 2-METHYLTRANSFERASE"/>
    <property type="match status" value="1"/>
</dbReference>
<dbReference type="SUPFAM" id="SSF53335">
    <property type="entry name" value="S-adenosyl-L-methionine-dependent methyltransferases"/>
    <property type="match status" value="1"/>
</dbReference>
<dbReference type="PANTHER" id="PTHR43861">
    <property type="entry name" value="TRANS-ACONITATE 2-METHYLTRANSFERASE-RELATED"/>
    <property type="match status" value="1"/>
</dbReference>
<keyword evidence="1 4" id="KW-0489">Methyltransferase</keyword>
<keyword evidence="5" id="KW-1185">Reference proteome</keyword>
<dbReference type="EMBL" id="CP049888">
    <property type="protein sequence ID" value="QIL51004.1"/>
    <property type="molecule type" value="Genomic_DNA"/>
</dbReference>